<protein>
    <submittedName>
        <fullName evidence="9">Uncharacterized protein</fullName>
    </submittedName>
</protein>
<keyword evidence="7 8" id="KW-0472">Membrane</keyword>
<feature type="transmembrane region" description="Helical" evidence="8">
    <location>
        <begin position="166"/>
        <end position="186"/>
    </location>
</feature>
<feature type="transmembrane region" description="Helical" evidence="8">
    <location>
        <begin position="139"/>
        <end position="160"/>
    </location>
</feature>
<dbReference type="EMBL" id="SJTH01000070">
    <property type="protein sequence ID" value="TCJ01277.1"/>
    <property type="molecule type" value="Genomic_DNA"/>
</dbReference>
<evidence type="ECO:0000256" key="7">
    <source>
        <dbReference type="ARBA" id="ARBA00023136"/>
    </source>
</evidence>
<dbReference type="PANTHER" id="PTHR30250">
    <property type="entry name" value="PST FAMILY PREDICTED COLANIC ACID TRANSPORTER"/>
    <property type="match status" value="1"/>
</dbReference>
<dbReference type="InterPro" id="IPR004268">
    <property type="entry name" value="MurJ"/>
</dbReference>
<keyword evidence="6 8" id="KW-1133">Transmembrane helix</keyword>
<evidence type="ECO:0000256" key="1">
    <source>
        <dbReference type="ARBA" id="ARBA00004651"/>
    </source>
</evidence>
<feature type="transmembrane region" description="Helical" evidence="8">
    <location>
        <begin position="198"/>
        <end position="217"/>
    </location>
</feature>
<keyword evidence="2" id="KW-1003">Cell membrane</keyword>
<gene>
    <name evidence="9" type="ORF">E0Y62_24845</name>
</gene>
<feature type="transmembrane region" description="Helical" evidence="8">
    <location>
        <begin position="110"/>
        <end position="132"/>
    </location>
</feature>
<feature type="transmembrane region" description="Helical" evidence="8">
    <location>
        <begin position="229"/>
        <end position="252"/>
    </location>
</feature>
<evidence type="ECO:0000256" key="3">
    <source>
        <dbReference type="ARBA" id="ARBA00022692"/>
    </source>
</evidence>
<evidence type="ECO:0000256" key="2">
    <source>
        <dbReference type="ARBA" id="ARBA00022475"/>
    </source>
</evidence>
<organism evidence="9 10">
    <name type="scientific">Cytobacillus praedii</name>
    <dbReference type="NCBI Taxonomy" id="1742358"/>
    <lineage>
        <taxon>Bacteria</taxon>
        <taxon>Bacillati</taxon>
        <taxon>Bacillota</taxon>
        <taxon>Bacilli</taxon>
        <taxon>Bacillales</taxon>
        <taxon>Bacillaceae</taxon>
        <taxon>Cytobacillus</taxon>
    </lineage>
</organism>
<dbReference type="AlphaFoldDB" id="A0A4R1AN98"/>
<dbReference type="GO" id="GO:0005886">
    <property type="term" value="C:plasma membrane"/>
    <property type="evidence" value="ECO:0007669"/>
    <property type="project" value="UniProtKB-SubCell"/>
</dbReference>
<evidence type="ECO:0000256" key="6">
    <source>
        <dbReference type="ARBA" id="ARBA00022989"/>
    </source>
</evidence>
<evidence type="ECO:0000313" key="10">
    <source>
        <dbReference type="Proteomes" id="UP000293846"/>
    </source>
</evidence>
<keyword evidence="3 8" id="KW-0812">Transmembrane</keyword>
<keyword evidence="5" id="KW-0573">Peptidoglycan synthesis</keyword>
<feature type="transmembrane region" description="Helical" evidence="8">
    <location>
        <begin position="71"/>
        <end position="90"/>
    </location>
</feature>
<sequence length="261" mass="28996">MDTYTINDVLRSNGFVRGEEEIVNAVIGLAQILVLIPVSITTGLSVSIIPNITKSFVQNNFGLLKEQMGQSLLILTFIIMPASFGIFVLAEPLYQLLLAGNSPVLGGQILKVYAPAAILIAFYGITTSILQAINQQKKLIIGLFIGIIIKVILNFALPSIFLEKGFILATYFGYFTSLTFNILIIQRTIGLKRLKIKYRLVSILVSALIMAISVYFLKEFLEEFAGTFLIVMICSSLGILLYILSLYGINFFRFRNFLKGK</sequence>
<comment type="subcellular location">
    <subcellularLocation>
        <location evidence="1">Cell membrane</location>
        <topology evidence="1">Multi-pass membrane protein</topology>
    </subcellularLocation>
</comment>
<feature type="transmembrane region" description="Helical" evidence="8">
    <location>
        <begin position="22"/>
        <end position="50"/>
    </location>
</feature>
<dbReference type="PANTHER" id="PTHR30250:SF21">
    <property type="entry name" value="LIPID II FLIPPASE MURJ"/>
    <property type="match status" value="1"/>
</dbReference>
<reference evidence="9 10" key="1">
    <citation type="submission" date="2019-03" db="EMBL/GenBank/DDBJ databases">
        <authorList>
            <person name="Jensen L."/>
            <person name="Storgaard J."/>
            <person name="Sulaj E."/>
            <person name="Schramm A."/>
            <person name="Marshall I.P.G."/>
        </authorList>
    </citation>
    <scope>NUCLEOTIDE SEQUENCE [LARGE SCALE GENOMIC DNA]</scope>
    <source>
        <strain evidence="9 10">2017H2G3</strain>
    </source>
</reference>
<evidence type="ECO:0000313" key="9">
    <source>
        <dbReference type="EMBL" id="TCJ01277.1"/>
    </source>
</evidence>
<accession>A0A4R1AN98</accession>
<comment type="caution">
    <text evidence="9">The sequence shown here is derived from an EMBL/GenBank/DDBJ whole genome shotgun (WGS) entry which is preliminary data.</text>
</comment>
<keyword evidence="10" id="KW-1185">Reference proteome</keyword>
<dbReference type="GO" id="GO:0009252">
    <property type="term" value="P:peptidoglycan biosynthetic process"/>
    <property type="evidence" value="ECO:0007669"/>
    <property type="project" value="UniProtKB-KW"/>
</dbReference>
<dbReference type="GO" id="GO:0008360">
    <property type="term" value="P:regulation of cell shape"/>
    <property type="evidence" value="ECO:0007669"/>
    <property type="project" value="UniProtKB-KW"/>
</dbReference>
<dbReference type="OrthoDB" id="9775950at2"/>
<evidence type="ECO:0000256" key="5">
    <source>
        <dbReference type="ARBA" id="ARBA00022984"/>
    </source>
</evidence>
<proteinExistence type="predicted"/>
<name>A0A4R1AN98_9BACI</name>
<evidence type="ECO:0000256" key="4">
    <source>
        <dbReference type="ARBA" id="ARBA00022960"/>
    </source>
</evidence>
<dbReference type="Pfam" id="PF03023">
    <property type="entry name" value="MurJ"/>
    <property type="match status" value="1"/>
</dbReference>
<keyword evidence="4" id="KW-0133">Cell shape</keyword>
<dbReference type="InterPro" id="IPR050833">
    <property type="entry name" value="Poly_Biosynth_Transport"/>
</dbReference>
<dbReference type="Proteomes" id="UP000293846">
    <property type="component" value="Unassembled WGS sequence"/>
</dbReference>
<evidence type="ECO:0000256" key="8">
    <source>
        <dbReference type="SAM" id="Phobius"/>
    </source>
</evidence>